<dbReference type="PANTHER" id="PTHR11228:SF7">
    <property type="entry name" value="PQQA PEPTIDE CYCLASE"/>
    <property type="match status" value="1"/>
</dbReference>
<proteinExistence type="predicted"/>
<keyword evidence="4" id="KW-0479">Metal-binding</keyword>
<name>A0A6N7PSI4_9BACT</name>
<dbReference type="InterPro" id="IPR007197">
    <property type="entry name" value="rSAM"/>
</dbReference>
<dbReference type="GO" id="GO:0046872">
    <property type="term" value="F:metal ion binding"/>
    <property type="evidence" value="ECO:0007669"/>
    <property type="project" value="UniProtKB-KW"/>
</dbReference>
<dbReference type="PROSITE" id="PS51918">
    <property type="entry name" value="RADICAL_SAM"/>
    <property type="match status" value="1"/>
</dbReference>
<evidence type="ECO:0000259" key="7">
    <source>
        <dbReference type="PROSITE" id="PS51918"/>
    </source>
</evidence>
<reference evidence="8 9" key="1">
    <citation type="submission" date="2019-10" db="EMBL/GenBank/DDBJ databases">
        <title>A soil myxobacterium in the family Polyangiaceae.</title>
        <authorList>
            <person name="Li Y."/>
            <person name="Wang J."/>
        </authorList>
    </citation>
    <scope>NUCLEOTIDE SEQUENCE [LARGE SCALE GENOMIC DNA]</scope>
    <source>
        <strain evidence="8 9">DSM 14734</strain>
    </source>
</reference>
<gene>
    <name evidence="8" type="ORF">GF068_23965</name>
</gene>
<dbReference type="PANTHER" id="PTHR11228">
    <property type="entry name" value="RADICAL SAM DOMAIN PROTEIN"/>
    <property type="match status" value="1"/>
</dbReference>
<dbReference type="Proteomes" id="UP000440224">
    <property type="component" value="Unassembled WGS sequence"/>
</dbReference>
<dbReference type="AlphaFoldDB" id="A0A6N7PSI4"/>
<dbReference type="OrthoDB" id="9782387at2"/>
<dbReference type="CDD" id="cd01335">
    <property type="entry name" value="Radical_SAM"/>
    <property type="match status" value="1"/>
</dbReference>
<comment type="cofactor">
    <cofactor evidence="1">
        <name>[4Fe-4S] cluster</name>
        <dbReference type="ChEBI" id="CHEBI:49883"/>
    </cofactor>
</comment>
<dbReference type="PIRSF" id="PIRSF037420">
    <property type="entry name" value="PQQ_syn_pqqE"/>
    <property type="match status" value="1"/>
</dbReference>
<evidence type="ECO:0000256" key="2">
    <source>
        <dbReference type="ARBA" id="ARBA00022485"/>
    </source>
</evidence>
<keyword evidence="9" id="KW-1185">Reference proteome</keyword>
<dbReference type="EMBL" id="WJIE01000006">
    <property type="protein sequence ID" value="MRG94953.1"/>
    <property type="molecule type" value="Genomic_DNA"/>
</dbReference>
<dbReference type="GO" id="GO:0051539">
    <property type="term" value="F:4 iron, 4 sulfur cluster binding"/>
    <property type="evidence" value="ECO:0007669"/>
    <property type="project" value="UniProtKB-KW"/>
</dbReference>
<accession>A0A6N7PSI4</accession>
<evidence type="ECO:0000256" key="1">
    <source>
        <dbReference type="ARBA" id="ARBA00001966"/>
    </source>
</evidence>
<organism evidence="8 9">
    <name type="scientific">Polyangium spumosum</name>
    <dbReference type="NCBI Taxonomy" id="889282"/>
    <lineage>
        <taxon>Bacteria</taxon>
        <taxon>Pseudomonadati</taxon>
        <taxon>Myxococcota</taxon>
        <taxon>Polyangia</taxon>
        <taxon>Polyangiales</taxon>
        <taxon>Polyangiaceae</taxon>
        <taxon>Polyangium</taxon>
    </lineage>
</organism>
<evidence type="ECO:0000313" key="8">
    <source>
        <dbReference type="EMBL" id="MRG94953.1"/>
    </source>
</evidence>
<dbReference type="InterPro" id="IPR058240">
    <property type="entry name" value="rSAM_sf"/>
</dbReference>
<protein>
    <submittedName>
        <fullName evidence="8">Radical SAM protein</fullName>
    </submittedName>
</protein>
<evidence type="ECO:0000256" key="4">
    <source>
        <dbReference type="ARBA" id="ARBA00022723"/>
    </source>
</evidence>
<keyword evidence="3" id="KW-0949">S-adenosyl-L-methionine</keyword>
<feature type="domain" description="Radical SAM core" evidence="7">
    <location>
        <begin position="46"/>
        <end position="253"/>
    </location>
</feature>
<dbReference type="InterPro" id="IPR013785">
    <property type="entry name" value="Aldolase_TIM"/>
</dbReference>
<comment type="caution">
    <text evidence="8">The sequence shown here is derived from an EMBL/GenBank/DDBJ whole genome shotgun (WGS) entry which is preliminary data.</text>
</comment>
<evidence type="ECO:0000256" key="6">
    <source>
        <dbReference type="ARBA" id="ARBA00023014"/>
    </source>
</evidence>
<dbReference type="SUPFAM" id="SSF102114">
    <property type="entry name" value="Radical SAM enzymes"/>
    <property type="match status" value="1"/>
</dbReference>
<evidence type="ECO:0000256" key="3">
    <source>
        <dbReference type="ARBA" id="ARBA00022691"/>
    </source>
</evidence>
<dbReference type="GO" id="GO:0003824">
    <property type="term" value="F:catalytic activity"/>
    <property type="evidence" value="ECO:0007669"/>
    <property type="project" value="InterPro"/>
</dbReference>
<dbReference type="NCBIfam" id="TIGR04085">
    <property type="entry name" value="rSAM_more_4Fe4S"/>
    <property type="match status" value="1"/>
</dbReference>
<dbReference type="SFLD" id="SFLDS00029">
    <property type="entry name" value="Radical_SAM"/>
    <property type="match status" value="1"/>
</dbReference>
<dbReference type="InterPro" id="IPR050377">
    <property type="entry name" value="Radical_SAM_PqqE_MftC-like"/>
</dbReference>
<keyword evidence="5" id="KW-0408">Iron</keyword>
<evidence type="ECO:0000313" key="9">
    <source>
        <dbReference type="Proteomes" id="UP000440224"/>
    </source>
</evidence>
<dbReference type="Pfam" id="PF04055">
    <property type="entry name" value="Radical_SAM"/>
    <property type="match status" value="1"/>
</dbReference>
<dbReference type="RefSeq" id="WP_153821741.1">
    <property type="nucleotide sequence ID" value="NZ_WJIE01000006.1"/>
</dbReference>
<dbReference type="Gene3D" id="3.20.20.70">
    <property type="entry name" value="Aldolase class I"/>
    <property type="match status" value="1"/>
</dbReference>
<keyword evidence="2" id="KW-0004">4Fe-4S</keyword>
<dbReference type="InterPro" id="IPR023885">
    <property type="entry name" value="4Fe4S-binding_SPASM_dom"/>
</dbReference>
<sequence length="392" mass="41101">MRARVEPFGAWVRLDDGTLVAIGRGAAERLGLSGGALWREADATRRARPLEAHVAVTSRCGAGCKGCYLDARPDGESPPFEVITARLVALAAAGVFTVAFGGGEPLVRPDLGELGRAARDLGLVPVLTTSGIGMTDERARELRSFAQVNVSYDGEGAAYGEVRGWEGARVAERAMRLLAEAGVAFGVNVVLTRTTFHRLADTAQRAASLGARELQLLRYKPAGRAADLSYLATRLSPAQVDALFPTLEALSGATSLAIRVDCSLVPLLSGHVRDAAALARFGVLGCEAGRYLAAVRIDGDLAPCSFAPAAEARAEGAWRGGAGAAWATDTTLEAWRAPHDAEPCASCVIRSICRGGCRVVASHLGGALGPDPECPRVRAHRDAEEQTRAERA</sequence>
<dbReference type="SFLD" id="SFLDG01067">
    <property type="entry name" value="SPASM/twitch_domain_containing"/>
    <property type="match status" value="1"/>
</dbReference>
<dbReference type="InterPro" id="IPR017200">
    <property type="entry name" value="PqqE-like"/>
</dbReference>
<evidence type="ECO:0000256" key="5">
    <source>
        <dbReference type="ARBA" id="ARBA00023004"/>
    </source>
</evidence>
<keyword evidence="6" id="KW-0411">Iron-sulfur</keyword>